<reference evidence="1" key="1">
    <citation type="submission" date="2023-01" db="EMBL/GenBank/DDBJ databases">
        <title>Sequencing of the bacterial strains from artisanal fermented milk Matsoni.</title>
        <authorList>
            <person name="Rozman V."/>
            <person name="Accetto T."/>
            <person name="Bogovic Matijasic B."/>
        </authorList>
    </citation>
    <scope>NUCLEOTIDE SEQUENCE</scope>
    <source>
        <strain evidence="1">Lbl333</strain>
    </source>
</reference>
<organism evidence="1 2">
    <name type="scientific">Lactobacillus delbrueckii</name>
    <dbReference type="NCBI Taxonomy" id="1584"/>
    <lineage>
        <taxon>Bacteria</taxon>
        <taxon>Bacillati</taxon>
        <taxon>Bacillota</taxon>
        <taxon>Bacilli</taxon>
        <taxon>Lactobacillales</taxon>
        <taxon>Lactobacillaceae</taxon>
        <taxon>Lactobacillus</taxon>
    </lineage>
</organism>
<protein>
    <submittedName>
        <fullName evidence="1">Tetratricopeptide repeat protein</fullName>
    </submittedName>
</protein>
<dbReference type="Proteomes" id="UP001210502">
    <property type="component" value="Unassembled WGS sequence"/>
</dbReference>
<sequence length="277" mass="31334">MTSVSQENLRKLAIEAEAGGDYQAACGHLEEALRLGFDEDLALDLSRLLRLNKEEDQAYALVKALPDLFSRDKVLEEYGQVLEANNFLIEALQVKHLTEGEVDFPVLPADKKEQEKILLAFRKKQAVSQSQYEQLLKLDLPTYLAFARSLLLDPLANYALRLAVCEDLVKLGVKEEMQVMILGDLKSFVPAETDLLKQDPVYREFITSLAIRYQNRPSELPLILAEGNFAFGQLYPCQGDYVTNPDAFARDLTGFLRQKRGGESQDLLEKIYQKNSD</sequence>
<name>A0AAW5YW00_9LACO</name>
<evidence type="ECO:0000313" key="1">
    <source>
        <dbReference type="EMBL" id="MDA3768091.1"/>
    </source>
</evidence>
<dbReference type="EMBL" id="JAQIEY010000017">
    <property type="protein sequence ID" value="MDA3768091.1"/>
    <property type="molecule type" value="Genomic_DNA"/>
</dbReference>
<comment type="caution">
    <text evidence="1">The sequence shown here is derived from an EMBL/GenBank/DDBJ whole genome shotgun (WGS) entry which is preliminary data.</text>
</comment>
<dbReference type="AlphaFoldDB" id="A0AAW5YW00"/>
<accession>A0AAW5YW00</accession>
<gene>
    <name evidence="1" type="ORF">PF586_06405</name>
</gene>
<evidence type="ECO:0000313" key="2">
    <source>
        <dbReference type="Proteomes" id="UP001210502"/>
    </source>
</evidence>
<proteinExistence type="predicted"/>
<dbReference type="RefSeq" id="WP_050889877.1">
    <property type="nucleotide sequence ID" value="NZ_JAOXJW010000015.1"/>
</dbReference>